<evidence type="ECO:0008006" key="6">
    <source>
        <dbReference type="Google" id="ProtNLM"/>
    </source>
</evidence>
<dbReference type="Proteomes" id="UP000237319">
    <property type="component" value="Unassembled WGS sequence"/>
</dbReference>
<evidence type="ECO:0000313" key="5">
    <source>
        <dbReference type="Proteomes" id="UP000255295"/>
    </source>
</evidence>
<dbReference type="EMBL" id="UFSZ01000001">
    <property type="protein sequence ID" value="SUV17781.1"/>
    <property type="molecule type" value="Genomic_DNA"/>
</dbReference>
<dbReference type="EMBL" id="PGLV01000001">
    <property type="protein sequence ID" value="POZ55922.1"/>
    <property type="molecule type" value="Genomic_DNA"/>
</dbReference>
<evidence type="ECO:0000313" key="3">
    <source>
        <dbReference type="EMBL" id="SUV17781.1"/>
    </source>
</evidence>
<dbReference type="InterPro" id="IPR049722">
    <property type="entry name" value="Prli42-like"/>
</dbReference>
<gene>
    <name evidence="2" type="ORF">LYSIN_00705</name>
    <name evidence="3" type="ORF">NCTC10338_02892</name>
</gene>
<protein>
    <recommendedName>
        <fullName evidence="6">Stressosome-associated protein Prli42</fullName>
    </recommendedName>
</protein>
<dbReference type="RefSeq" id="WP_152490651.1">
    <property type="nucleotide sequence ID" value="NZ_BJNS01000013.1"/>
</dbReference>
<dbReference type="Proteomes" id="UP000255295">
    <property type="component" value="Unassembled WGS sequence"/>
</dbReference>
<comment type="caution">
    <text evidence="2">The sequence shown here is derived from an EMBL/GenBank/DDBJ whole genome shotgun (WGS) entry which is preliminary data.</text>
</comment>
<evidence type="ECO:0000313" key="2">
    <source>
        <dbReference type="EMBL" id="POZ55922.1"/>
    </source>
</evidence>
<organism evidence="2 4">
    <name type="scientific">Lysinibacillus sphaericus</name>
    <name type="common">Bacillus sphaericus</name>
    <dbReference type="NCBI Taxonomy" id="1421"/>
    <lineage>
        <taxon>Bacteria</taxon>
        <taxon>Bacillati</taxon>
        <taxon>Bacillota</taxon>
        <taxon>Bacilli</taxon>
        <taxon>Bacillales</taxon>
        <taxon>Bacillaceae</taxon>
        <taxon>Lysinibacillus</taxon>
    </lineage>
</organism>
<reference evidence="2 4" key="1">
    <citation type="submission" date="2017-11" db="EMBL/GenBank/DDBJ databases">
        <title>Genome sequence of Lysinibacillus sphaericus, a lignin-degrading bacteria isolated from municipal solid waste soil.</title>
        <authorList>
            <person name="Persinoti G.F."/>
            <person name="Paixao D.A."/>
            <person name="Bugg T.D."/>
            <person name="Squina F.M."/>
        </authorList>
    </citation>
    <scope>NUCLEOTIDE SEQUENCE [LARGE SCALE GENOMIC DNA]</scope>
    <source>
        <strain evidence="2 4">A1</strain>
    </source>
</reference>
<dbReference type="GeneID" id="48279097"/>
<sequence>MSNKKFQKVVVYAMIAIMVISSLAFGLSMLV</sequence>
<evidence type="ECO:0000313" key="4">
    <source>
        <dbReference type="Proteomes" id="UP000237319"/>
    </source>
</evidence>
<feature type="transmembrane region" description="Helical" evidence="1">
    <location>
        <begin position="9"/>
        <end position="30"/>
    </location>
</feature>
<dbReference type="AlphaFoldDB" id="A0A2S5CYS6"/>
<reference evidence="3 5" key="2">
    <citation type="submission" date="2018-06" db="EMBL/GenBank/DDBJ databases">
        <authorList>
            <consortium name="Pathogen Informatics"/>
            <person name="Doyle S."/>
        </authorList>
    </citation>
    <scope>NUCLEOTIDE SEQUENCE [LARGE SCALE GENOMIC DNA]</scope>
    <source>
        <strain evidence="3 5">NCTC10338</strain>
    </source>
</reference>
<name>A0A2S5CYS6_LYSSH</name>
<keyword evidence="1" id="KW-0812">Transmembrane</keyword>
<keyword evidence="1" id="KW-0472">Membrane</keyword>
<evidence type="ECO:0000256" key="1">
    <source>
        <dbReference type="SAM" id="Phobius"/>
    </source>
</evidence>
<keyword evidence="1" id="KW-1133">Transmembrane helix</keyword>
<keyword evidence="4" id="KW-1185">Reference proteome</keyword>
<accession>A0A2S5CYS6</accession>
<proteinExistence type="predicted"/>
<dbReference type="NCBIfam" id="NF033880">
    <property type="entry name" value="Prli42"/>
    <property type="match status" value="1"/>
</dbReference>